<organism evidence="2 3">
    <name type="scientific">Triplophysa tibetana</name>
    <dbReference type="NCBI Taxonomy" id="1572043"/>
    <lineage>
        <taxon>Eukaryota</taxon>
        <taxon>Metazoa</taxon>
        <taxon>Chordata</taxon>
        <taxon>Craniata</taxon>
        <taxon>Vertebrata</taxon>
        <taxon>Euteleostomi</taxon>
        <taxon>Actinopterygii</taxon>
        <taxon>Neopterygii</taxon>
        <taxon>Teleostei</taxon>
        <taxon>Ostariophysi</taxon>
        <taxon>Cypriniformes</taxon>
        <taxon>Nemacheilidae</taxon>
        <taxon>Triplophysa</taxon>
    </lineage>
</organism>
<dbReference type="AlphaFoldDB" id="A0A5A9N3C1"/>
<name>A0A5A9N3C1_9TELE</name>
<feature type="compositionally biased region" description="Basic and acidic residues" evidence="1">
    <location>
        <begin position="1"/>
        <end position="15"/>
    </location>
</feature>
<evidence type="ECO:0000313" key="3">
    <source>
        <dbReference type="Proteomes" id="UP000324632"/>
    </source>
</evidence>
<comment type="caution">
    <text evidence="2">The sequence shown here is derived from an EMBL/GenBank/DDBJ whole genome shotgun (WGS) entry which is preliminary data.</text>
</comment>
<proteinExistence type="predicted"/>
<evidence type="ECO:0000256" key="1">
    <source>
        <dbReference type="SAM" id="MobiDB-lite"/>
    </source>
</evidence>
<sequence length="270" mass="30674">MKSAADKRKEKEMSRVSRVSDNGSFHSYSSLGEILLSTPLPESPGKPPSKKGKAEDDVVVSTLSQLINSRSDALEKMVGDNALKIEGLKKTVDFVCAELNDIKGKVGHIEDRLNTEEKKMELCEMRIADMERYSRRWNLRLHGVPEKENENARTESIRICTAVFPEESESLPDKIDSVHRIGKRLLNTSRPRAIIIQFSSRVMRDGVWRAAKSSEFLQANGLRFTEDLTAFDRERRQLLWPVVEKARKEGKRAHFVGHRAFIEGSEINPV</sequence>
<feature type="compositionally biased region" description="Polar residues" evidence="1">
    <location>
        <begin position="17"/>
        <end position="30"/>
    </location>
</feature>
<keyword evidence="3" id="KW-1185">Reference proteome</keyword>
<dbReference type="Proteomes" id="UP000324632">
    <property type="component" value="Chromosome 23"/>
</dbReference>
<reference evidence="2 3" key="1">
    <citation type="journal article" date="2019" name="Mol. Ecol. Resour.">
        <title>Chromosome-level genome assembly of Triplophysa tibetana, a fish adapted to the harsh high-altitude environment of the Tibetan Plateau.</title>
        <authorList>
            <person name="Yang X."/>
            <person name="Liu H."/>
            <person name="Ma Z."/>
            <person name="Zou Y."/>
            <person name="Zou M."/>
            <person name="Mao Y."/>
            <person name="Li X."/>
            <person name="Wang H."/>
            <person name="Chen T."/>
            <person name="Wang W."/>
            <person name="Yang R."/>
        </authorList>
    </citation>
    <scope>NUCLEOTIDE SEQUENCE [LARGE SCALE GENOMIC DNA]</scope>
    <source>
        <strain evidence="2">TTIB1903HZAU</strain>
        <tissue evidence="2">Muscle</tissue>
    </source>
</reference>
<evidence type="ECO:0000313" key="2">
    <source>
        <dbReference type="EMBL" id="KAA0703718.1"/>
    </source>
</evidence>
<protein>
    <submittedName>
        <fullName evidence="2">Uncharacterized protein</fullName>
    </submittedName>
</protein>
<gene>
    <name evidence="2" type="ORF">E1301_Tti000635</name>
</gene>
<accession>A0A5A9N3C1</accession>
<dbReference type="EMBL" id="SOYY01000023">
    <property type="protein sequence ID" value="KAA0703718.1"/>
    <property type="molecule type" value="Genomic_DNA"/>
</dbReference>
<dbReference type="PANTHER" id="PTHR11505">
    <property type="entry name" value="L1 TRANSPOSABLE ELEMENT-RELATED"/>
    <property type="match status" value="1"/>
</dbReference>
<feature type="region of interest" description="Disordered" evidence="1">
    <location>
        <begin position="1"/>
        <end position="57"/>
    </location>
</feature>
<dbReference type="InterPro" id="IPR004244">
    <property type="entry name" value="Transposase_22"/>
</dbReference>
<dbReference type="Gene3D" id="3.30.70.1820">
    <property type="entry name" value="L1 transposable element, RRM domain"/>
    <property type="match status" value="1"/>
</dbReference>